<keyword evidence="1" id="KW-0732">Signal</keyword>
<keyword evidence="3" id="KW-1185">Reference proteome</keyword>
<dbReference type="EMBL" id="JBBPBM010000007">
    <property type="protein sequence ID" value="KAK8575013.1"/>
    <property type="molecule type" value="Genomic_DNA"/>
</dbReference>
<gene>
    <name evidence="2" type="ORF">V6N12_062690</name>
</gene>
<dbReference type="Proteomes" id="UP001472677">
    <property type="component" value="Unassembled WGS sequence"/>
</dbReference>
<feature type="signal peptide" evidence="1">
    <location>
        <begin position="1"/>
        <end position="22"/>
    </location>
</feature>
<protein>
    <submittedName>
        <fullName evidence="2">Uncharacterized protein</fullName>
    </submittedName>
</protein>
<reference evidence="2 3" key="1">
    <citation type="journal article" date="2024" name="G3 (Bethesda)">
        <title>Genome assembly of Hibiscus sabdariffa L. provides insights into metabolisms of medicinal natural products.</title>
        <authorList>
            <person name="Kim T."/>
        </authorList>
    </citation>
    <scope>NUCLEOTIDE SEQUENCE [LARGE SCALE GENOMIC DNA]</scope>
    <source>
        <strain evidence="2">TK-2024</strain>
        <tissue evidence="2">Old leaves</tissue>
    </source>
</reference>
<comment type="caution">
    <text evidence="2">The sequence shown here is derived from an EMBL/GenBank/DDBJ whole genome shotgun (WGS) entry which is preliminary data.</text>
</comment>
<evidence type="ECO:0000256" key="1">
    <source>
        <dbReference type="SAM" id="SignalP"/>
    </source>
</evidence>
<evidence type="ECO:0000313" key="2">
    <source>
        <dbReference type="EMBL" id="KAK8575013.1"/>
    </source>
</evidence>
<organism evidence="2 3">
    <name type="scientific">Hibiscus sabdariffa</name>
    <name type="common">roselle</name>
    <dbReference type="NCBI Taxonomy" id="183260"/>
    <lineage>
        <taxon>Eukaryota</taxon>
        <taxon>Viridiplantae</taxon>
        <taxon>Streptophyta</taxon>
        <taxon>Embryophyta</taxon>
        <taxon>Tracheophyta</taxon>
        <taxon>Spermatophyta</taxon>
        <taxon>Magnoliopsida</taxon>
        <taxon>eudicotyledons</taxon>
        <taxon>Gunneridae</taxon>
        <taxon>Pentapetalae</taxon>
        <taxon>rosids</taxon>
        <taxon>malvids</taxon>
        <taxon>Malvales</taxon>
        <taxon>Malvaceae</taxon>
        <taxon>Malvoideae</taxon>
        <taxon>Hibiscus</taxon>
    </lineage>
</organism>
<accession>A0ABR2F9M2</accession>
<sequence length="75" mass="8286">MDEVHTAAVRWWTLAAWWPLMGRRGWLGLIPKVAPLCLSRVVGRLMGDDQLKTCVAHPGTQKSRMSSINASLEGA</sequence>
<evidence type="ECO:0000313" key="3">
    <source>
        <dbReference type="Proteomes" id="UP001472677"/>
    </source>
</evidence>
<feature type="chain" id="PRO_5047247819" evidence="1">
    <location>
        <begin position="23"/>
        <end position="75"/>
    </location>
</feature>
<name>A0ABR2F9M2_9ROSI</name>
<proteinExistence type="predicted"/>